<dbReference type="EMBL" id="AP022605">
    <property type="protein sequence ID" value="BBZ08377.1"/>
    <property type="molecule type" value="Genomic_DNA"/>
</dbReference>
<evidence type="ECO:0000313" key="2">
    <source>
        <dbReference type="Proteomes" id="UP000467201"/>
    </source>
</evidence>
<organism evidence="1 2">
    <name type="scientific">Mycolicibacterium doricum</name>
    <dbReference type="NCBI Taxonomy" id="126673"/>
    <lineage>
        <taxon>Bacteria</taxon>
        <taxon>Bacillati</taxon>
        <taxon>Actinomycetota</taxon>
        <taxon>Actinomycetes</taxon>
        <taxon>Mycobacteriales</taxon>
        <taxon>Mycobacteriaceae</taxon>
        <taxon>Mycolicibacterium</taxon>
    </lineage>
</organism>
<evidence type="ECO:0000313" key="1">
    <source>
        <dbReference type="EMBL" id="BBZ08377.1"/>
    </source>
</evidence>
<reference evidence="1 2" key="1">
    <citation type="journal article" date="2019" name="Emerg. Microbes Infect.">
        <title>Comprehensive subspecies identification of 175 nontuberculous mycobacteria species based on 7547 genomic profiles.</title>
        <authorList>
            <person name="Matsumoto Y."/>
            <person name="Kinjo T."/>
            <person name="Motooka D."/>
            <person name="Nabeya D."/>
            <person name="Jung N."/>
            <person name="Uechi K."/>
            <person name="Horii T."/>
            <person name="Iida T."/>
            <person name="Fujita J."/>
            <person name="Nakamura S."/>
        </authorList>
    </citation>
    <scope>NUCLEOTIDE SEQUENCE [LARGE SCALE GENOMIC DNA]</scope>
    <source>
        <strain evidence="1 2">JCM 12405</strain>
    </source>
</reference>
<accession>A0A7I7VU32</accession>
<sequence>MVGALYTRWGTASRKAAPVATMIRVRRSVAIGAFAAVAVAAPFAVALTTTADQATQAGPACLAWFGNKADGKCLAYSNGTGATVGTPGVAFGADGIGISTGPLLPGTTIDTAIGN</sequence>
<dbReference type="KEGG" id="mdr:MDOR_25460"/>
<dbReference type="AlphaFoldDB" id="A0A7I7VU32"/>
<name>A0A7I7VU32_9MYCO</name>
<gene>
    <name evidence="1" type="ORF">MDOR_25460</name>
</gene>
<protein>
    <submittedName>
        <fullName evidence="1">Uncharacterized protein</fullName>
    </submittedName>
</protein>
<dbReference type="InterPro" id="IPR055579">
    <property type="entry name" value="DUF7155"/>
</dbReference>
<proteinExistence type="predicted"/>
<dbReference type="Proteomes" id="UP000467201">
    <property type="component" value="Chromosome"/>
</dbReference>
<dbReference type="Pfam" id="PF23710">
    <property type="entry name" value="DUF7155"/>
    <property type="match status" value="1"/>
</dbReference>